<evidence type="ECO:0000259" key="2">
    <source>
        <dbReference type="Pfam" id="PF08327"/>
    </source>
</evidence>
<comment type="similarity">
    <text evidence="1">Belongs to the AHA1 family.</text>
</comment>
<name>A0A1Y5Y567_KIBAR</name>
<dbReference type="Pfam" id="PF08327">
    <property type="entry name" value="AHSA1"/>
    <property type="match status" value="1"/>
</dbReference>
<organism evidence="3 4">
    <name type="scientific">Kibdelosporangium aridum</name>
    <dbReference type="NCBI Taxonomy" id="2030"/>
    <lineage>
        <taxon>Bacteria</taxon>
        <taxon>Bacillati</taxon>
        <taxon>Actinomycetota</taxon>
        <taxon>Actinomycetes</taxon>
        <taxon>Pseudonocardiales</taxon>
        <taxon>Pseudonocardiaceae</taxon>
        <taxon>Kibdelosporangium</taxon>
    </lineage>
</organism>
<dbReference type="CDD" id="cd07814">
    <property type="entry name" value="SRPBCC_CalC_Aha1-like"/>
    <property type="match status" value="1"/>
</dbReference>
<dbReference type="RefSeq" id="WP_084432966.1">
    <property type="nucleotide sequence ID" value="NZ_FWXV01000010.1"/>
</dbReference>
<evidence type="ECO:0000313" key="4">
    <source>
        <dbReference type="Proteomes" id="UP000192674"/>
    </source>
</evidence>
<evidence type="ECO:0000313" key="3">
    <source>
        <dbReference type="EMBL" id="SMD24428.1"/>
    </source>
</evidence>
<dbReference type="AlphaFoldDB" id="A0A1Y5Y567"/>
<dbReference type="Gene3D" id="3.30.530.20">
    <property type="match status" value="1"/>
</dbReference>
<reference evidence="3 4" key="1">
    <citation type="submission" date="2017-04" db="EMBL/GenBank/DDBJ databases">
        <authorList>
            <person name="Afonso C.L."/>
            <person name="Miller P.J."/>
            <person name="Scott M.A."/>
            <person name="Spackman E."/>
            <person name="Goraichik I."/>
            <person name="Dimitrov K.M."/>
            <person name="Suarez D.L."/>
            <person name="Swayne D.E."/>
        </authorList>
    </citation>
    <scope>NUCLEOTIDE SEQUENCE [LARGE SCALE GENOMIC DNA]</scope>
    <source>
        <strain evidence="3 4">DSM 43828</strain>
    </source>
</reference>
<proteinExistence type="inferred from homology"/>
<dbReference type="InterPro" id="IPR023393">
    <property type="entry name" value="START-like_dom_sf"/>
</dbReference>
<keyword evidence="4" id="KW-1185">Reference proteome</keyword>
<dbReference type="SUPFAM" id="SSF55961">
    <property type="entry name" value="Bet v1-like"/>
    <property type="match status" value="1"/>
</dbReference>
<dbReference type="Proteomes" id="UP000192674">
    <property type="component" value="Unassembled WGS sequence"/>
</dbReference>
<accession>A0A1Y5Y567</accession>
<protein>
    <submittedName>
        <fullName evidence="3">Activator of Hsp90 ATPase homolog 1-like protein</fullName>
    </submittedName>
</protein>
<dbReference type="OrthoDB" id="4549061at2"/>
<gene>
    <name evidence="3" type="ORF">SAMN05661093_08529</name>
</gene>
<feature type="domain" description="Activator of Hsp90 ATPase homologue 1/2-like C-terminal" evidence="2">
    <location>
        <begin position="21"/>
        <end position="124"/>
    </location>
</feature>
<dbReference type="EMBL" id="FWXV01000010">
    <property type="protein sequence ID" value="SMD24428.1"/>
    <property type="molecule type" value="Genomic_DNA"/>
</dbReference>
<dbReference type="InterPro" id="IPR013538">
    <property type="entry name" value="ASHA1/2-like_C"/>
</dbReference>
<evidence type="ECO:0000256" key="1">
    <source>
        <dbReference type="ARBA" id="ARBA00006817"/>
    </source>
</evidence>
<sequence>MIGQTKDVGFQIGVSKTLPFAPEAVWAAIMSDEGIALWLGKGATLVKGQSYETADGTVGEVRSLNELDRVRVTWRPKDWDHETTVQIAISASNGKTRLTFHQERMTGPAERERQREHWRRVMADVVDLLTAK</sequence>